<reference evidence="2" key="1">
    <citation type="submission" date="2017-04" db="EMBL/GenBank/DDBJ databases">
        <authorList>
            <person name="Varghese N."/>
            <person name="Submissions S."/>
        </authorList>
    </citation>
    <scope>NUCLEOTIDE SEQUENCE [LARGE SCALE GENOMIC DNA]</scope>
    <source>
        <strain evidence="2">RKEM611</strain>
    </source>
</reference>
<dbReference type="AlphaFoldDB" id="A0A1Y6BER5"/>
<dbReference type="RefSeq" id="WP_132316624.1">
    <property type="nucleotide sequence ID" value="NZ_FWZT01000004.1"/>
</dbReference>
<dbReference type="EMBL" id="FWZT01000004">
    <property type="protein sequence ID" value="SMF07517.1"/>
    <property type="molecule type" value="Genomic_DNA"/>
</dbReference>
<keyword evidence="2" id="KW-1185">Reference proteome</keyword>
<proteinExistence type="predicted"/>
<evidence type="ECO:0000313" key="2">
    <source>
        <dbReference type="Proteomes" id="UP000192907"/>
    </source>
</evidence>
<organism evidence="1 2">
    <name type="scientific">Pseudobacteriovorax antillogorgiicola</name>
    <dbReference type="NCBI Taxonomy" id="1513793"/>
    <lineage>
        <taxon>Bacteria</taxon>
        <taxon>Pseudomonadati</taxon>
        <taxon>Bdellovibrionota</taxon>
        <taxon>Oligoflexia</taxon>
        <taxon>Oligoflexales</taxon>
        <taxon>Pseudobacteriovoracaceae</taxon>
        <taxon>Pseudobacteriovorax</taxon>
    </lineage>
</organism>
<sequence>MRILRITLIVVTVGCSQNSFDGRVGGGEQNKKQSDLEPVTTGNAEVATGEPEENLTLTQSLCQKGLSRVQKNYDDQFDQAFSYLCTDGDVNDIFKNLVNGAYAGGEEQPKVIYLKDESNELYETSLVYAYALKLPIEKPTSFSDFKPHDVLMLEPLAESTSRMVVNVESRTAFPGKGSLEEVALFYDIEKAEGAAIFDQRRTKFNIYQVIEKNPDIVLATEALSEAHPNYDVSRSLVLGIKDETAGYSNFVFLTEQEIRNRIDVNRIKATLSVLNQKVGHTLFNHIANSK</sequence>
<name>A0A1Y6BER5_9BACT</name>
<evidence type="ECO:0000313" key="1">
    <source>
        <dbReference type="EMBL" id="SMF07517.1"/>
    </source>
</evidence>
<dbReference type="Proteomes" id="UP000192907">
    <property type="component" value="Unassembled WGS sequence"/>
</dbReference>
<accession>A0A1Y6BER5</accession>
<gene>
    <name evidence="1" type="ORF">SAMN06296036_104221</name>
</gene>
<protein>
    <submittedName>
        <fullName evidence="1">Uncharacterized protein</fullName>
    </submittedName>
</protein>